<feature type="transmembrane region" description="Helical" evidence="1">
    <location>
        <begin position="87"/>
        <end position="107"/>
    </location>
</feature>
<protein>
    <submittedName>
        <fullName evidence="2">Uncharacterized protein</fullName>
    </submittedName>
</protein>
<keyword evidence="1" id="KW-0812">Transmembrane</keyword>
<evidence type="ECO:0000313" key="2">
    <source>
        <dbReference type="EMBL" id="UMM11626.1"/>
    </source>
</evidence>
<keyword evidence="3" id="KW-1185">Reference proteome</keyword>
<proteinExistence type="predicted"/>
<accession>A0AAE9E2Q9</accession>
<reference evidence="2 3" key="1">
    <citation type="submission" date="2022-04" db="EMBL/GenBank/DDBJ databases">
        <title>Chromosome-level reference genomes for two strains of Caenorhabditis briggsae: an improved platform for comparative genomics.</title>
        <authorList>
            <person name="Stevens L."/>
            <person name="Andersen E."/>
        </authorList>
    </citation>
    <scope>NUCLEOTIDE SEQUENCE [LARGE SCALE GENOMIC DNA]</scope>
    <source>
        <strain evidence="2">VX34</strain>
        <tissue evidence="2">Whole-organism</tissue>
    </source>
</reference>
<name>A0AAE9E2Q9_CAEBR</name>
<keyword evidence="1" id="KW-1133">Transmembrane helix</keyword>
<organism evidence="2 3">
    <name type="scientific">Caenorhabditis briggsae</name>
    <dbReference type="NCBI Taxonomy" id="6238"/>
    <lineage>
        <taxon>Eukaryota</taxon>
        <taxon>Metazoa</taxon>
        <taxon>Ecdysozoa</taxon>
        <taxon>Nematoda</taxon>
        <taxon>Chromadorea</taxon>
        <taxon>Rhabditida</taxon>
        <taxon>Rhabditina</taxon>
        <taxon>Rhabditomorpha</taxon>
        <taxon>Rhabditoidea</taxon>
        <taxon>Rhabditidae</taxon>
        <taxon>Peloderinae</taxon>
        <taxon>Caenorhabditis</taxon>
    </lineage>
</organism>
<dbReference type="AlphaFoldDB" id="A0AAE9E2Q9"/>
<evidence type="ECO:0000313" key="3">
    <source>
        <dbReference type="Proteomes" id="UP000829354"/>
    </source>
</evidence>
<dbReference type="EMBL" id="CP092620">
    <property type="protein sequence ID" value="UMM11626.1"/>
    <property type="molecule type" value="Genomic_DNA"/>
</dbReference>
<sequence>MFLKGAEVKNGHLFSAPKVYIFVAPHTTRDSSFLLSTLFHHISSLGPVSRILIPTPPLFINSPLTDATRISLISIKEIPIVKPANTFIMKLLILLSCVAAVVVFAAPSAPGLEEKLRALQEQLYNIEKENGVDVKQQQPAERDTFLGFVPQKRMVAWQPMKRSMVNEDSRATLLHAIEARLAEVLRAGERLGVNPEEVLADLRGRNQFQ</sequence>
<gene>
    <name evidence="2" type="ORF">L5515_000819</name>
</gene>
<dbReference type="Proteomes" id="UP000829354">
    <property type="component" value="Chromosome I"/>
</dbReference>
<evidence type="ECO:0000256" key="1">
    <source>
        <dbReference type="SAM" id="Phobius"/>
    </source>
</evidence>
<keyword evidence="1" id="KW-0472">Membrane</keyword>